<organism evidence="5 6">
    <name type="scientific">Terribacillus saccharophilus</name>
    <dbReference type="NCBI Taxonomy" id="361277"/>
    <lineage>
        <taxon>Bacteria</taxon>
        <taxon>Bacillati</taxon>
        <taxon>Bacillota</taxon>
        <taxon>Bacilli</taxon>
        <taxon>Bacillales</taxon>
        <taxon>Bacillaceae</taxon>
        <taxon>Terribacillus</taxon>
    </lineage>
</organism>
<accession>A0A075LQA5</accession>
<proteinExistence type="inferred from homology"/>
<reference evidence="5 6" key="1">
    <citation type="submission" date="2014-07" db="EMBL/GenBank/DDBJ databases">
        <title>Complete genome sequence of a moderately halophilic bacterium Terribacillus aidingensis MP602, isolated from Cryptomeria fortunei in Tianmu mountain in China.</title>
        <authorList>
            <person name="Wang Y."/>
            <person name="Lu P."/>
            <person name="Zhang L."/>
        </authorList>
    </citation>
    <scope>NUCLEOTIDE SEQUENCE [LARGE SCALE GENOMIC DNA]</scope>
    <source>
        <strain evidence="5 6">MP602</strain>
    </source>
</reference>
<dbReference type="InterPro" id="IPR004408">
    <property type="entry name" value="Biotin_CoA_COase_ligase"/>
</dbReference>
<dbReference type="Pfam" id="PF03099">
    <property type="entry name" value="BPL_LplA_LipB"/>
    <property type="match status" value="1"/>
</dbReference>
<dbReference type="EMBL" id="CP008876">
    <property type="protein sequence ID" value="AIF66633.1"/>
    <property type="molecule type" value="Genomic_DNA"/>
</dbReference>
<dbReference type="Gene3D" id="1.10.10.10">
    <property type="entry name" value="Winged helix-like DNA-binding domain superfamily/Winged helix DNA-binding domain"/>
    <property type="match status" value="1"/>
</dbReference>
<dbReference type="RefSeq" id="WP_038560861.1">
    <property type="nucleotide sequence ID" value="NZ_CP008876.1"/>
</dbReference>
<comment type="caution">
    <text evidence="3">Lacks conserved residue(s) required for the propagation of feature annotation.</text>
</comment>
<dbReference type="GO" id="GO:0005737">
    <property type="term" value="C:cytoplasm"/>
    <property type="evidence" value="ECO:0007669"/>
    <property type="project" value="TreeGrafter"/>
</dbReference>
<feature type="domain" description="BPL/LPL catalytic" evidence="4">
    <location>
        <begin position="63"/>
        <end position="260"/>
    </location>
</feature>
<dbReference type="GO" id="GO:0005524">
    <property type="term" value="F:ATP binding"/>
    <property type="evidence" value="ECO:0007669"/>
    <property type="project" value="UniProtKB-UniRule"/>
</dbReference>
<dbReference type="Pfam" id="PF08279">
    <property type="entry name" value="HTH_11"/>
    <property type="match status" value="1"/>
</dbReference>
<dbReference type="GO" id="GO:0016740">
    <property type="term" value="F:transferase activity"/>
    <property type="evidence" value="ECO:0007669"/>
    <property type="project" value="UniProtKB-ARBA"/>
</dbReference>
<keyword evidence="3" id="KW-0238">DNA-binding</keyword>
<dbReference type="PROSITE" id="PS51733">
    <property type="entry name" value="BPL_LPL_CATALYTIC"/>
    <property type="match status" value="1"/>
</dbReference>
<dbReference type="CDD" id="cd16442">
    <property type="entry name" value="BPL"/>
    <property type="match status" value="1"/>
</dbReference>
<dbReference type="GO" id="GO:0006355">
    <property type="term" value="P:regulation of DNA-templated transcription"/>
    <property type="evidence" value="ECO:0007669"/>
    <property type="project" value="UniProtKB-UniRule"/>
</dbReference>
<evidence type="ECO:0000256" key="3">
    <source>
        <dbReference type="HAMAP-Rule" id="MF_00978"/>
    </source>
</evidence>
<dbReference type="Gene3D" id="3.30.930.10">
    <property type="entry name" value="Bira Bifunctional Protein, Domain 2"/>
    <property type="match status" value="1"/>
</dbReference>
<feature type="binding site" evidence="3">
    <location>
        <position position="187"/>
    </location>
    <ligand>
        <name>biotin</name>
        <dbReference type="ChEBI" id="CHEBI:57586"/>
    </ligand>
</feature>
<evidence type="ECO:0000256" key="1">
    <source>
        <dbReference type="ARBA" id="ARBA00022598"/>
    </source>
</evidence>
<dbReference type="InterPro" id="IPR045864">
    <property type="entry name" value="aa-tRNA-synth_II/BPL/LPL"/>
</dbReference>
<dbReference type="InterPro" id="IPR003142">
    <property type="entry name" value="BPL_C"/>
</dbReference>
<dbReference type="InterPro" id="IPR036388">
    <property type="entry name" value="WH-like_DNA-bd_sf"/>
</dbReference>
<dbReference type="HAMAP" id="MF_00978">
    <property type="entry name" value="Bifunct_BirA"/>
    <property type="match status" value="1"/>
</dbReference>
<dbReference type="PANTHER" id="PTHR12835:SF5">
    <property type="entry name" value="BIOTIN--PROTEIN LIGASE"/>
    <property type="match status" value="1"/>
</dbReference>
<dbReference type="PANTHER" id="PTHR12835">
    <property type="entry name" value="BIOTIN PROTEIN LIGASE"/>
    <property type="match status" value="1"/>
</dbReference>
<dbReference type="Gene3D" id="2.30.30.100">
    <property type="match status" value="1"/>
</dbReference>
<dbReference type="NCBIfam" id="TIGR00121">
    <property type="entry name" value="birA_ligase"/>
    <property type="match status" value="1"/>
</dbReference>
<gene>
    <name evidence="3" type="primary">birA</name>
    <name evidence="5" type="ORF">GZ22_08300</name>
</gene>
<dbReference type="InterPro" id="IPR013196">
    <property type="entry name" value="HTH_11"/>
</dbReference>
<protein>
    <recommendedName>
        <fullName evidence="3">Bifunctional ligase/repressor BirA</fullName>
    </recommendedName>
    <alternativeName>
        <fullName evidence="3">Biotin--[acetyl-CoA-carboxylase] ligase</fullName>
        <ecNumber evidence="3">6.3.4.15</ecNumber>
    </alternativeName>
    <alternativeName>
        <fullName evidence="3">Biotin--protein ligase</fullName>
    </alternativeName>
    <alternativeName>
        <fullName evidence="3">Biotin-[acetyl-CoA carboxylase] synthetase</fullName>
    </alternativeName>
</protein>
<dbReference type="InterPro" id="IPR030855">
    <property type="entry name" value="Bifunct_BirA"/>
</dbReference>
<feature type="DNA-binding region" description="H-T-H motif" evidence="3">
    <location>
        <begin position="22"/>
        <end position="41"/>
    </location>
</feature>
<comment type="catalytic activity">
    <reaction evidence="3">
        <text>biotin + L-lysyl-[protein] + ATP = N(6)-biotinyl-L-lysyl-[protein] + AMP + diphosphate + H(+)</text>
        <dbReference type="Rhea" id="RHEA:11756"/>
        <dbReference type="Rhea" id="RHEA-COMP:9752"/>
        <dbReference type="Rhea" id="RHEA-COMP:10505"/>
        <dbReference type="ChEBI" id="CHEBI:15378"/>
        <dbReference type="ChEBI" id="CHEBI:29969"/>
        <dbReference type="ChEBI" id="CHEBI:30616"/>
        <dbReference type="ChEBI" id="CHEBI:33019"/>
        <dbReference type="ChEBI" id="CHEBI:57586"/>
        <dbReference type="ChEBI" id="CHEBI:83144"/>
        <dbReference type="ChEBI" id="CHEBI:456215"/>
        <dbReference type="EC" id="6.3.4.15"/>
    </reaction>
</comment>
<evidence type="ECO:0000313" key="6">
    <source>
        <dbReference type="Proteomes" id="UP000027980"/>
    </source>
</evidence>
<keyword evidence="2 3" id="KW-0092">Biotin</keyword>
<comment type="function">
    <text evidence="3">Acts both as a biotin--[acetyl-CoA-carboxylase] ligase and a repressor.</text>
</comment>
<sequence>MDTTRNRLIRILQDHKTSYISGQNLSEQLGISRAAVWKHMKALEADGYEIDAVPRKGYQVRRSPDKLSKNTLNWQLDTEWIGRKIIFEEELDSTQILAKSLADQGAVHGTVVIADQQTSGKGTKGRSWHSPAGTGIWMSLIIRPEFGPREAAQLTLAAAVAITRVFRQNDIDAAIKWPNDIYLGGKKLAGILTEMQAEQDYIQHIVLGIGININQTVSEIDPDIRKKATSLRIETDKEWKRQELIHLIWKEFEDVYSLYINKGFLDIRDEWMQYALRLGHRVKAATPSAVFEAVFRGIGEDGELILENDDGSTQRLYSAELKWKEE</sequence>
<dbReference type="AlphaFoldDB" id="A0A075LQA5"/>
<evidence type="ECO:0000313" key="5">
    <source>
        <dbReference type="EMBL" id="AIF66633.1"/>
    </source>
</evidence>
<keyword evidence="1 3" id="KW-0436">Ligase</keyword>
<dbReference type="GO" id="GO:0004077">
    <property type="term" value="F:biotin--[biotin carboxyl-carrier protein] ligase activity"/>
    <property type="evidence" value="ECO:0007669"/>
    <property type="project" value="UniProtKB-UniRule"/>
</dbReference>
<dbReference type="Proteomes" id="UP000027980">
    <property type="component" value="Chromosome"/>
</dbReference>
<dbReference type="InterPro" id="IPR004143">
    <property type="entry name" value="BPL_LPL_catalytic"/>
</dbReference>
<comment type="similarity">
    <text evidence="3">Belongs to the biotin--protein ligase family.</text>
</comment>
<dbReference type="HOGENOM" id="CLU_051096_0_0_9"/>
<keyword evidence="3" id="KW-0067">ATP-binding</keyword>
<dbReference type="GeneID" id="34220891"/>
<dbReference type="OrthoDB" id="9807064at2"/>
<keyword evidence="3" id="KW-0804">Transcription</keyword>
<dbReference type="Pfam" id="PF02237">
    <property type="entry name" value="BPL_C"/>
    <property type="match status" value="1"/>
</dbReference>
<evidence type="ECO:0000259" key="4">
    <source>
        <dbReference type="PROSITE" id="PS51733"/>
    </source>
</evidence>
<dbReference type="KEGG" id="tap:GZ22_08300"/>
<dbReference type="EC" id="6.3.4.15" evidence="3"/>
<feature type="binding site" evidence="3">
    <location>
        <position position="117"/>
    </location>
    <ligand>
        <name>biotin</name>
        <dbReference type="ChEBI" id="CHEBI:57586"/>
    </ligand>
</feature>
<dbReference type="GO" id="GO:0009249">
    <property type="term" value="P:protein lipoylation"/>
    <property type="evidence" value="ECO:0007669"/>
    <property type="project" value="UniProtKB-ARBA"/>
</dbReference>
<dbReference type="SUPFAM" id="SSF46785">
    <property type="entry name" value="Winged helix' DNA-binding domain"/>
    <property type="match status" value="1"/>
</dbReference>
<dbReference type="SUPFAM" id="SSF55681">
    <property type="entry name" value="Class II aaRS and biotin synthetases"/>
    <property type="match status" value="1"/>
</dbReference>
<dbReference type="GO" id="GO:0003677">
    <property type="term" value="F:DNA binding"/>
    <property type="evidence" value="ECO:0007669"/>
    <property type="project" value="UniProtKB-UniRule"/>
</dbReference>
<dbReference type="InterPro" id="IPR036390">
    <property type="entry name" value="WH_DNA-bd_sf"/>
</dbReference>
<name>A0A075LQA5_9BACI</name>
<keyword evidence="3" id="KW-0547">Nucleotide-binding</keyword>
<keyword evidence="3" id="KW-0678">Repressor</keyword>
<evidence type="ECO:0000256" key="2">
    <source>
        <dbReference type="ARBA" id="ARBA00023267"/>
    </source>
</evidence>
<keyword evidence="3" id="KW-0805">Transcription regulation</keyword>